<proteinExistence type="predicted"/>
<reference evidence="2" key="1">
    <citation type="submission" date="2022-11" db="UniProtKB">
        <authorList>
            <consortium name="WormBaseParasite"/>
        </authorList>
    </citation>
    <scope>IDENTIFICATION</scope>
</reference>
<evidence type="ECO:0000313" key="1">
    <source>
        <dbReference type="Proteomes" id="UP000887579"/>
    </source>
</evidence>
<organism evidence="1 2">
    <name type="scientific">Panagrolaimus sp. ES5</name>
    <dbReference type="NCBI Taxonomy" id="591445"/>
    <lineage>
        <taxon>Eukaryota</taxon>
        <taxon>Metazoa</taxon>
        <taxon>Ecdysozoa</taxon>
        <taxon>Nematoda</taxon>
        <taxon>Chromadorea</taxon>
        <taxon>Rhabditida</taxon>
        <taxon>Tylenchina</taxon>
        <taxon>Panagrolaimomorpha</taxon>
        <taxon>Panagrolaimoidea</taxon>
        <taxon>Panagrolaimidae</taxon>
        <taxon>Panagrolaimus</taxon>
    </lineage>
</organism>
<accession>A0AC34GC04</accession>
<sequence>MILTYFGNVEQHTGEDWKNVELSLSTATPSSGGNLPKPGKTTVHLFRPPPIHPETGRYMMATKRARKSAPCTGGRIITPMNHATTSAKKNALSTTFTISNPKSIPTSSTSTIKVTITTQTFDAFLHFHCVPKKNANVFLMATIFNDSEYPFVYGPATVYVNDSMSGKIYLKSTSSGEKLECPLGVDKTVKVIYKPRDKFQSQVNVCIYTG</sequence>
<protein>
    <submittedName>
        <fullName evidence="2">DUF4139 domain-containing protein</fullName>
    </submittedName>
</protein>
<dbReference type="Proteomes" id="UP000887579">
    <property type="component" value="Unplaced"/>
</dbReference>
<dbReference type="WBParaSite" id="ES5_v2.g27269.t1">
    <property type="protein sequence ID" value="ES5_v2.g27269.t1"/>
    <property type="gene ID" value="ES5_v2.g27269"/>
</dbReference>
<name>A0AC34GC04_9BILA</name>
<evidence type="ECO:0000313" key="2">
    <source>
        <dbReference type="WBParaSite" id="ES5_v2.g27269.t1"/>
    </source>
</evidence>